<dbReference type="Proteomes" id="UP000554482">
    <property type="component" value="Unassembled WGS sequence"/>
</dbReference>
<sequence>MGGTQQQLKLHPQWQCSYCQLLLFQQLVLQPTSHSSSGLLDTTMAVSSSASPIVIASHHVQTPTLGKKQELEMALGTLLQPV</sequence>
<evidence type="ECO:0000313" key="1">
    <source>
        <dbReference type="EMBL" id="KAF5206759.1"/>
    </source>
</evidence>
<name>A0A7J6XAV3_THATH</name>
<dbReference type="EMBL" id="JABWDY010002303">
    <property type="protein sequence ID" value="KAF5206759.1"/>
    <property type="molecule type" value="Genomic_DNA"/>
</dbReference>
<protein>
    <submittedName>
        <fullName evidence="1">Uncharacterized protein</fullName>
    </submittedName>
</protein>
<evidence type="ECO:0000313" key="2">
    <source>
        <dbReference type="Proteomes" id="UP000554482"/>
    </source>
</evidence>
<organism evidence="1 2">
    <name type="scientific">Thalictrum thalictroides</name>
    <name type="common">Rue-anemone</name>
    <name type="synonym">Anemone thalictroides</name>
    <dbReference type="NCBI Taxonomy" id="46969"/>
    <lineage>
        <taxon>Eukaryota</taxon>
        <taxon>Viridiplantae</taxon>
        <taxon>Streptophyta</taxon>
        <taxon>Embryophyta</taxon>
        <taxon>Tracheophyta</taxon>
        <taxon>Spermatophyta</taxon>
        <taxon>Magnoliopsida</taxon>
        <taxon>Ranunculales</taxon>
        <taxon>Ranunculaceae</taxon>
        <taxon>Thalictroideae</taxon>
        <taxon>Thalictrum</taxon>
    </lineage>
</organism>
<gene>
    <name evidence="1" type="ORF">FRX31_003654</name>
</gene>
<accession>A0A7J6XAV3</accession>
<keyword evidence="2" id="KW-1185">Reference proteome</keyword>
<proteinExistence type="predicted"/>
<reference evidence="1 2" key="1">
    <citation type="submission" date="2020-06" db="EMBL/GenBank/DDBJ databases">
        <title>Transcriptomic and genomic resources for Thalictrum thalictroides and T. hernandezii: Facilitating candidate gene discovery in an emerging model plant lineage.</title>
        <authorList>
            <person name="Arias T."/>
            <person name="Riano-Pachon D.M."/>
            <person name="Di Stilio V.S."/>
        </authorList>
    </citation>
    <scope>NUCLEOTIDE SEQUENCE [LARGE SCALE GENOMIC DNA]</scope>
    <source>
        <strain evidence="2">cv. WT478/WT964</strain>
        <tissue evidence="1">Leaves</tissue>
    </source>
</reference>
<dbReference type="AlphaFoldDB" id="A0A7J6XAV3"/>
<comment type="caution">
    <text evidence="1">The sequence shown here is derived from an EMBL/GenBank/DDBJ whole genome shotgun (WGS) entry which is preliminary data.</text>
</comment>